<feature type="transmembrane region" description="Helical" evidence="1">
    <location>
        <begin position="303"/>
        <end position="327"/>
    </location>
</feature>
<evidence type="ECO:0000256" key="1">
    <source>
        <dbReference type="SAM" id="Phobius"/>
    </source>
</evidence>
<protein>
    <recommendedName>
        <fullName evidence="4">EamA-like transporter family protein</fullName>
    </recommendedName>
</protein>
<evidence type="ECO:0000313" key="2">
    <source>
        <dbReference type="EMBL" id="QAT42360.1"/>
    </source>
</evidence>
<dbReference type="EMBL" id="CP035281">
    <property type="protein sequence ID" value="QAT42360.1"/>
    <property type="molecule type" value="Genomic_DNA"/>
</dbReference>
<feature type="transmembrane region" description="Helical" evidence="1">
    <location>
        <begin position="27"/>
        <end position="47"/>
    </location>
</feature>
<sequence>MNEVSGAVSAQAVTAKKKLASSFFKKGITIAILSGILYGFYTAFLTLGMTKGVWSDWYGANTAGLSVFIITFAIASIGSSLNDTLSGVWALAYAAFRGKAGDFFRVLRTKPGKIMIGVALIGGPISSTAYVIGLQMAGSIVVPISALCPCIGAIISRFLYKQALGARRLIGILICVAASGIIGAQGMALDAPDGMLLGICIAFIAAVGWGIEGCVGGYNCCMMDSEIGITIRQLTSGLSNLIVLVPIFGMLSGEGPGKTLSLAAQAFSDSNSILFFVISGGFAFASYMFWYRGNSMCGTALGMACNGAFSFWGPFCCWLVLGLAWGIEGWNLAPAAWFAAVLMIIGIFIIAVNPSELFGKKEEN</sequence>
<feature type="transmembrane region" description="Helical" evidence="1">
    <location>
        <begin position="333"/>
        <end position="352"/>
    </location>
</feature>
<dbReference type="AlphaFoldDB" id="A0A410PTX9"/>
<dbReference type="Proteomes" id="UP000287601">
    <property type="component" value="Chromosome"/>
</dbReference>
<feature type="transmembrane region" description="Helical" evidence="1">
    <location>
        <begin position="233"/>
        <end position="253"/>
    </location>
</feature>
<name>A0A410PTX9_9FIRM</name>
<feature type="transmembrane region" description="Helical" evidence="1">
    <location>
        <begin position="67"/>
        <end position="93"/>
    </location>
</feature>
<reference evidence="2 3" key="1">
    <citation type="submission" date="2019-01" db="EMBL/GenBank/DDBJ databases">
        <title>Draft genomes of a novel of Aminipila strains.</title>
        <authorList>
            <person name="Ma S."/>
        </authorList>
    </citation>
    <scope>NUCLEOTIDE SEQUENCE [LARGE SCALE GENOMIC DNA]</scope>
    <source>
        <strain evidence="3">JN-39</strain>
    </source>
</reference>
<keyword evidence="1" id="KW-0812">Transmembrane</keyword>
<evidence type="ECO:0000313" key="3">
    <source>
        <dbReference type="Proteomes" id="UP000287601"/>
    </source>
</evidence>
<feature type="transmembrane region" description="Helical" evidence="1">
    <location>
        <begin position="140"/>
        <end position="160"/>
    </location>
</feature>
<feature type="transmembrane region" description="Helical" evidence="1">
    <location>
        <begin position="195"/>
        <end position="221"/>
    </location>
</feature>
<organism evidence="2 3">
    <name type="scientific">Aminipila luticellarii</name>
    <dbReference type="NCBI Taxonomy" id="2507160"/>
    <lineage>
        <taxon>Bacteria</taxon>
        <taxon>Bacillati</taxon>
        <taxon>Bacillota</taxon>
        <taxon>Clostridia</taxon>
        <taxon>Peptostreptococcales</taxon>
        <taxon>Anaerovoracaceae</taxon>
        <taxon>Aminipila</taxon>
    </lineage>
</organism>
<dbReference type="KEGG" id="amij:EQM06_03435"/>
<feature type="transmembrane region" description="Helical" evidence="1">
    <location>
        <begin position="273"/>
        <end position="291"/>
    </location>
</feature>
<keyword evidence="1" id="KW-1133">Transmembrane helix</keyword>
<proteinExistence type="predicted"/>
<dbReference type="OrthoDB" id="5604143at2"/>
<evidence type="ECO:0008006" key="4">
    <source>
        <dbReference type="Google" id="ProtNLM"/>
    </source>
</evidence>
<keyword evidence="3" id="KW-1185">Reference proteome</keyword>
<feature type="transmembrane region" description="Helical" evidence="1">
    <location>
        <begin position="114"/>
        <end position="134"/>
    </location>
</feature>
<keyword evidence="1" id="KW-0472">Membrane</keyword>
<feature type="transmembrane region" description="Helical" evidence="1">
    <location>
        <begin position="169"/>
        <end position="189"/>
    </location>
</feature>
<dbReference type="RefSeq" id="WP_128745010.1">
    <property type="nucleotide sequence ID" value="NZ_CP035281.1"/>
</dbReference>
<accession>A0A410PTX9</accession>
<gene>
    <name evidence="2" type="ORF">EQM06_03435</name>
</gene>